<reference evidence="1 2" key="1">
    <citation type="journal article" date="2017" name="Nat. Commun.">
        <title>Genome assembly with in vitro proximity ligation data and whole-genome triplication in lettuce.</title>
        <authorList>
            <person name="Reyes-Chin-Wo S."/>
            <person name="Wang Z."/>
            <person name="Yang X."/>
            <person name="Kozik A."/>
            <person name="Arikit S."/>
            <person name="Song C."/>
            <person name="Xia L."/>
            <person name="Froenicke L."/>
            <person name="Lavelle D.O."/>
            <person name="Truco M.J."/>
            <person name="Xia R."/>
            <person name="Zhu S."/>
            <person name="Xu C."/>
            <person name="Xu H."/>
            <person name="Xu X."/>
            <person name="Cox K."/>
            <person name="Korf I."/>
            <person name="Meyers B.C."/>
            <person name="Michelmore R.W."/>
        </authorList>
    </citation>
    <scope>NUCLEOTIDE SEQUENCE [LARGE SCALE GENOMIC DNA]</scope>
    <source>
        <strain evidence="2">cv. Salinas</strain>
        <tissue evidence="1">Seedlings</tissue>
    </source>
</reference>
<keyword evidence="2" id="KW-1185">Reference proteome</keyword>
<dbReference type="Proteomes" id="UP000235145">
    <property type="component" value="Unassembled WGS sequence"/>
</dbReference>
<proteinExistence type="predicted"/>
<sequence>MPGRVKYIPNVVMDLDINPTSFSKCSIQDCHKSLGDPGEKCIGSCIDEAQSTFAEGRSILEGPLIVNELCSWVKKMRPEDVLIQGGLP</sequence>
<dbReference type="EMBL" id="NBSK02000003">
    <property type="protein sequence ID" value="KAJ0218037.1"/>
    <property type="molecule type" value="Genomic_DNA"/>
</dbReference>
<evidence type="ECO:0000313" key="1">
    <source>
        <dbReference type="EMBL" id="KAJ0218037.1"/>
    </source>
</evidence>
<organism evidence="1 2">
    <name type="scientific">Lactuca sativa</name>
    <name type="common">Garden lettuce</name>
    <dbReference type="NCBI Taxonomy" id="4236"/>
    <lineage>
        <taxon>Eukaryota</taxon>
        <taxon>Viridiplantae</taxon>
        <taxon>Streptophyta</taxon>
        <taxon>Embryophyta</taxon>
        <taxon>Tracheophyta</taxon>
        <taxon>Spermatophyta</taxon>
        <taxon>Magnoliopsida</taxon>
        <taxon>eudicotyledons</taxon>
        <taxon>Gunneridae</taxon>
        <taxon>Pentapetalae</taxon>
        <taxon>asterids</taxon>
        <taxon>campanulids</taxon>
        <taxon>Asterales</taxon>
        <taxon>Asteraceae</taxon>
        <taxon>Cichorioideae</taxon>
        <taxon>Cichorieae</taxon>
        <taxon>Lactucinae</taxon>
        <taxon>Lactuca</taxon>
    </lineage>
</organism>
<comment type="caution">
    <text evidence="1">The sequence shown here is derived from an EMBL/GenBank/DDBJ whole genome shotgun (WGS) entry which is preliminary data.</text>
</comment>
<protein>
    <submittedName>
        <fullName evidence="1">Uncharacterized protein</fullName>
    </submittedName>
</protein>
<dbReference type="AlphaFoldDB" id="A0A9R1W825"/>
<accession>A0A9R1W825</accession>
<name>A0A9R1W825_LACSA</name>
<gene>
    <name evidence="1" type="ORF">LSAT_V11C300139180</name>
</gene>
<evidence type="ECO:0000313" key="2">
    <source>
        <dbReference type="Proteomes" id="UP000235145"/>
    </source>
</evidence>